<sequence length="61" mass="6989">MFNKNEEKRFKTVYEQGRMTRLKVIVDTETGINYLFTTEGYSGGLTVLLDKDGKPVISQVE</sequence>
<feature type="domain" description="DUF6440" evidence="1">
    <location>
        <begin position="9"/>
        <end position="58"/>
    </location>
</feature>
<evidence type="ECO:0000313" key="3">
    <source>
        <dbReference type="Proteomes" id="UP000198619"/>
    </source>
</evidence>
<name>A0A1I1B8W0_9CLOT</name>
<gene>
    <name evidence="2" type="ORF">SAMN04488528_10798</name>
</gene>
<dbReference type="InterPro" id="IPR045515">
    <property type="entry name" value="DUF6440"/>
</dbReference>
<accession>A0A1I1B8W0</accession>
<proteinExistence type="predicted"/>
<protein>
    <recommendedName>
        <fullName evidence="1">DUF6440 domain-containing protein</fullName>
    </recommendedName>
</protein>
<dbReference type="EMBL" id="FOKI01000079">
    <property type="protein sequence ID" value="SFB46784.1"/>
    <property type="molecule type" value="Genomic_DNA"/>
</dbReference>
<dbReference type="Pfam" id="PF20037">
    <property type="entry name" value="DUF6440"/>
    <property type="match status" value="1"/>
</dbReference>
<dbReference type="AlphaFoldDB" id="A0A1I1B8W0"/>
<evidence type="ECO:0000259" key="1">
    <source>
        <dbReference type="Pfam" id="PF20037"/>
    </source>
</evidence>
<dbReference type="STRING" id="84698.SAMN04488528_10798"/>
<reference evidence="2 3" key="1">
    <citation type="submission" date="2016-10" db="EMBL/GenBank/DDBJ databases">
        <authorList>
            <person name="de Groot N.N."/>
        </authorList>
    </citation>
    <scope>NUCLEOTIDE SEQUENCE [LARGE SCALE GENOMIC DNA]</scope>
    <source>
        <strain evidence="2 3">DSM 12271</strain>
    </source>
</reference>
<evidence type="ECO:0000313" key="2">
    <source>
        <dbReference type="EMBL" id="SFB46784.1"/>
    </source>
</evidence>
<organism evidence="2 3">
    <name type="scientific">Clostridium frigidicarnis</name>
    <dbReference type="NCBI Taxonomy" id="84698"/>
    <lineage>
        <taxon>Bacteria</taxon>
        <taxon>Bacillati</taxon>
        <taxon>Bacillota</taxon>
        <taxon>Clostridia</taxon>
        <taxon>Eubacteriales</taxon>
        <taxon>Clostridiaceae</taxon>
        <taxon>Clostridium</taxon>
    </lineage>
</organism>
<dbReference type="OrthoDB" id="9135364at2"/>
<keyword evidence="3" id="KW-1185">Reference proteome</keyword>
<dbReference type="Proteomes" id="UP000198619">
    <property type="component" value="Unassembled WGS sequence"/>
</dbReference>